<dbReference type="InterPro" id="IPR029787">
    <property type="entry name" value="Nucleotide_cyclase"/>
</dbReference>
<name>A0A8J7IS70_9CYAN</name>
<keyword evidence="4" id="KW-1185">Reference proteome</keyword>
<dbReference type="GO" id="GO:0006171">
    <property type="term" value="P:cAMP biosynthetic process"/>
    <property type="evidence" value="ECO:0007669"/>
    <property type="project" value="TreeGrafter"/>
</dbReference>
<protein>
    <submittedName>
        <fullName evidence="3">GAF domain-containing protein</fullName>
    </submittedName>
</protein>
<comment type="similarity">
    <text evidence="1">Belongs to the adenylyl cyclase class-3 family.</text>
</comment>
<dbReference type="InterPro" id="IPR001054">
    <property type="entry name" value="A/G_cyclase"/>
</dbReference>
<dbReference type="SUPFAM" id="SSF55073">
    <property type="entry name" value="Nucleotide cyclase"/>
    <property type="match status" value="1"/>
</dbReference>
<feature type="domain" description="Guanylate cyclase" evidence="2">
    <location>
        <begin position="295"/>
        <end position="424"/>
    </location>
</feature>
<evidence type="ECO:0000256" key="1">
    <source>
        <dbReference type="ARBA" id="ARBA00005381"/>
    </source>
</evidence>
<sequence>MSPIALKRLIAKKEARQVLGELFQAMNTPLGIQDVGGEWLLGMASGEAGGRYPIALDGKILGWVVGEGQAAAIANLLGYLAKREVERKELARETLEKYKEINLLYKISERIAATLELEDVAQLVLEEASKIINADSGSVMLLDPQTEQLDILAAFGQEYPIKTPLKFKQGIAGIVALTGRAEIVNDVTSDGRYLEGSNKVSSLICAPLKITDRAIGTINLSSQSPVQYTAADLKLLNALASQAAAAIENAILHENKLKEERIKSNLERYVSDRVVRAIMDSTGEISLNPTKKNVAILFSDIRNFTTYCEELEPETIVQYLNEYFTHMVDVIFNHEGTVNKFVGDMIVAFFGAPSEVIDSEAKAIETAISMQKRLKTIPISWIAEHFNTGIGISSGRVVVGNIGSPSHMDYTAIGDEVNIASRLQSIAKGGQILVSRSIYKQTKKLFKFKEFGEISLKGKKNAIEVFEVLY</sequence>
<dbReference type="SUPFAM" id="SSF55781">
    <property type="entry name" value="GAF domain-like"/>
    <property type="match status" value="1"/>
</dbReference>
<dbReference type="GO" id="GO:0035556">
    <property type="term" value="P:intracellular signal transduction"/>
    <property type="evidence" value="ECO:0007669"/>
    <property type="project" value="InterPro"/>
</dbReference>
<accession>A0A8J7IS70</accession>
<dbReference type="EMBL" id="JADEWZ010000010">
    <property type="protein sequence ID" value="MBE9115952.1"/>
    <property type="molecule type" value="Genomic_DNA"/>
</dbReference>
<dbReference type="Proteomes" id="UP000654482">
    <property type="component" value="Unassembled WGS sequence"/>
</dbReference>
<dbReference type="PANTHER" id="PTHR43081">
    <property type="entry name" value="ADENYLATE CYCLASE, TERMINAL-DIFFERENTIATION SPECIFIC-RELATED"/>
    <property type="match status" value="1"/>
</dbReference>
<dbReference type="InterPro" id="IPR003018">
    <property type="entry name" value="GAF"/>
</dbReference>
<dbReference type="InterPro" id="IPR029016">
    <property type="entry name" value="GAF-like_dom_sf"/>
</dbReference>
<gene>
    <name evidence="3" type="ORF">IQ249_08610</name>
</gene>
<evidence type="ECO:0000259" key="2">
    <source>
        <dbReference type="PROSITE" id="PS50125"/>
    </source>
</evidence>
<organism evidence="3 4">
    <name type="scientific">Lusitaniella coriacea LEGE 07157</name>
    <dbReference type="NCBI Taxonomy" id="945747"/>
    <lineage>
        <taxon>Bacteria</taxon>
        <taxon>Bacillati</taxon>
        <taxon>Cyanobacteriota</taxon>
        <taxon>Cyanophyceae</taxon>
        <taxon>Spirulinales</taxon>
        <taxon>Lusitaniellaceae</taxon>
        <taxon>Lusitaniella</taxon>
    </lineage>
</organism>
<dbReference type="PROSITE" id="PS50125">
    <property type="entry name" value="GUANYLATE_CYCLASE_2"/>
    <property type="match status" value="1"/>
</dbReference>
<evidence type="ECO:0000313" key="4">
    <source>
        <dbReference type="Proteomes" id="UP000654482"/>
    </source>
</evidence>
<dbReference type="Pfam" id="PF00211">
    <property type="entry name" value="Guanylate_cyc"/>
    <property type="match status" value="1"/>
</dbReference>
<dbReference type="InterPro" id="IPR050697">
    <property type="entry name" value="Adenylyl/Guanylyl_Cyclase_3/4"/>
</dbReference>
<dbReference type="Pfam" id="PF13185">
    <property type="entry name" value="GAF_2"/>
    <property type="match status" value="1"/>
</dbReference>
<dbReference type="GO" id="GO:0004016">
    <property type="term" value="F:adenylate cyclase activity"/>
    <property type="evidence" value="ECO:0007669"/>
    <property type="project" value="UniProtKB-ARBA"/>
</dbReference>
<evidence type="ECO:0000313" key="3">
    <source>
        <dbReference type="EMBL" id="MBE9115952.1"/>
    </source>
</evidence>
<proteinExistence type="inferred from homology"/>
<dbReference type="Gene3D" id="3.30.70.1230">
    <property type="entry name" value="Nucleotide cyclase"/>
    <property type="match status" value="1"/>
</dbReference>
<reference evidence="3" key="1">
    <citation type="submission" date="2020-10" db="EMBL/GenBank/DDBJ databases">
        <authorList>
            <person name="Castelo-Branco R."/>
            <person name="Eusebio N."/>
            <person name="Adriana R."/>
            <person name="Vieira A."/>
            <person name="Brugerolle De Fraissinette N."/>
            <person name="Rezende De Castro R."/>
            <person name="Schneider M.P."/>
            <person name="Vasconcelos V."/>
            <person name="Leao P.N."/>
        </authorList>
    </citation>
    <scope>NUCLEOTIDE SEQUENCE</scope>
    <source>
        <strain evidence="3">LEGE 07157</strain>
    </source>
</reference>
<comment type="caution">
    <text evidence="3">The sequence shown here is derived from an EMBL/GenBank/DDBJ whole genome shotgun (WGS) entry which is preliminary data.</text>
</comment>
<dbReference type="SMART" id="SM00065">
    <property type="entry name" value="GAF"/>
    <property type="match status" value="1"/>
</dbReference>
<dbReference type="AlphaFoldDB" id="A0A8J7IS70"/>
<dbReference type="Gene3D" id="3.30.450.40">
    <property type="match status" value="1"/>
</dbReference>
<dbReference type="SMART" id="SM00044">
    <property type="entry name" value="CYCc"/>
    <property type="match status" value="1"/>
</dbReference>
<dbReference type="RefSeq" id="WP_194029042.1">
    <property type="nucleotide sequence ID" value="NZ_JADEWZ010000010.1"/>
</dbReference>
<dbReference type="CDD" id="cd07302">
    <property type="entry name" value="CHD"/>
    <property type="match status" value="1"/>
</dbReference>
<dbReference type="PANTHER" id="PTHR43081:SF1">
    <property type="entry name" value="ADENYLATE CYCLASE, TERMINAL-DIFFERENTIATION SPECIFIC"/>
    <property type="match status" value="1"/>
</dbReference>